<evidence type="ECO:0000313" key="4">
    <source>
        <dbReference type="Proteomes" id="UP001501303"/>
    </source>
</evidence>
<evidence type="ECO:0000259" key="2">
    <source>
        <dbReference type="Pfam" id="PF08940"/>
    </source>
</evidence>
<proteinExistence type="predicted"/>
<dbReference type="Proteomes" id="UP001501303">
    <property type="component" value="Unassembled WGS sequence"/>
</dbReference>
<feature type="domain" description="DUF1918" evidence="2">
    <location>
        <begin position="1"/>
        <end position="57"/>
    </location>
</feature>
<evidence type="ECO:0000313" key="3">
    <source>
        <dbReference type="EMBL" id="GAA1895357.1"/>
    </source>
</evidence>
<evidence type="ECO:0000256" key="1">
    <source>
        <dbReference type="SAM" id="MobiDB-lite"/>
    </source>
</evidence>
<dbReference type="Pfam" id="PF08940">
    <property type="entry name" value="DUF1918"/>
    <property type="match status" value="1"/>
</dbReference>
<keyword evidence="4" id="KW-1185">Reference proteome</keyword>
<protein>
    <submittedName>
        <fullName evidence="3">DUF1918 domain-containing protein</fullName>
    </submittedName>
</protein>
<feature type="region of interest" description="Disordered" evidence="1">
    <location>
        <begin position="31"/>
        <end position="65"/>
    </location>
</feature>
<organism evidence="3 4">
    <name type="scientific">Streptomyces sodiiphilus</name>
    <dbReference type="NCBI Taxonomy" id="226217"/>
    <lineage>
        <taxon>Bacteria</taxon>
        <taxon>Bacillati</taxon>
        <taxon>Actinomycetota</taxon>
        <taxon>Actinomycetes</taxon>
        <taxon>Kitasatosporales</taxon>
        <taxon>Streptomycetaceae</taxon>
        <taxon>Streptomyces</taxon>
    </lineage>
</organism>
<dbReference type="Gene3D" id="2.30.30.440">
    <property type="entry name" value="Domain of unknown function DUF1918"/>
    <property type="match status" value="1"/>
</dbReference>
<gene>
    <name evidence="3" type="ORF">GCM10009716_01600</name>
</gene>
<comment type="caution">
    <text evidence="3">The sequence shown here is derived from an EMBL/GenBank/DDBJ whole genome shotgun (WGS) entry which is preliminary data.</text>
</comment>
<feature type="compositionally biased region" description="Basic and acidic residues" evidence="1">
    <location>
        <begin position="56"/>
        <end position="65"/>
    </location>
</feature>
<accession>A0ABN2NQH1</accession>
<dbReference type="EMBL" id="BAAAMJ010000001">
    <property type="protein sequence ID" value="GAA1895357.1"/>
    <property type="molecule type" value="Genomic_DNA"/>
</dbReference>
<reference evidence="3 4" key="1">
    <citation type="journal article" date="2019" name="Int. J. Syst. Evol. Microbiol.">
        <title>The Global Catalogue of Microorganisms (GCM) 10K type strain sequencing project: providing services to taxonomists for standard genome sequencing and annotation.</title>
        <authorList>
            <consortium name="The Broad Institute Genomics Platform"/>
            <consortium name="The Broad Institute Genome Sequencing Center for Infectious Disease"/>
            <person name="Wu L."/>
            <person name="Ma J."/>
        </authorList>
    </citation>
    <scope>NUCLEOTIDE SEQUENCE [LARGE SCALE GENOMIC DNA]</scope>
    <source>
        <strain evidence="3 4">JCM 13581</strain>
    </source>
</reference>
<dbReference type="RefSeq" id="WP_344257928.1">
    <property type="nucleotide sequence ID" value="NZ_BAAAMJ010000001.1"/>
</dbReference>
<dbReference type="InterPro" id="IPR015035">
    <property type="entry name" value="DUF1918"/>
</dbReference>
<name>A0ABN2NQH1_9ACTN</name>
<dbReference type="SUPFAM" id="SSF50118">
    <property type="entry name" value="Cell growth inhibitor/plasmid maintenance toxic component"/>
    <property type="match status" value="1"/>
</dbReference>
<sequence length="65" mass="7155">MRARAGDRVVTHSRTVGGHEKVAEIVEVMGPNGEPPYRVRSRDGHETVVAPGPDSVVEHRADRDR</sequence>